<dbReference type="AlphaFoldDB" id="A0A6U9M2X5"/>
<accession>A0A6U9M2X5</accession>
<protein>
    <submittedName>
        <fullName evidence="2">Uncharacterized protein</fullName>
    </submittedName>
</protein>
<reference evidence="2" key="1">
    <citation type="submission" date="2021-01" db="EMBL/GenBank/DDBJ databases">
        <authorList>
            <person name="Corre E."/>
            <person name="Pelletier E."/>
            <person name="Niang G."/>
            <person name="Scheremetjew M."/>
            <person name="Finn R."/>
            <person name="Kale V."/>
            <person name="Holt S."/>
            <person name="Cochrane G."/>
            <person name="Meng A."/>
            <person name="Brown T."/>
            <person name="Cohen L."/>
        </authorList>
    </citation>
    <scope>NUCLEOTIDE SEQUENCE</scope>
    <source>
        <strain evidence="2">RCC3387</strain>
    </source>
</reference>
<gene>
    <name evidence="2" type="ORF">BRAN1462_LOCUS31966</name>
</gene>
<proteinExistence type="predicted"/>
<feature type="region of interest" description="Disordered" evidence="1">
    <location>
        <begin position="1"/>
        <end position="91"/>
    </location>
</feature>
<feature type="compositionally biased region" description="Low complexity" evidence="1">
    <location>
        <begin position="10"/>
        <end position="33"/>
    </location>
</feature>
<sequence>MASAEPGTPKSARSVKSTKSARSARSARTTASAAERRLQAMAAEAADGAQPQLPNHRSAVFVDASPNRRGIRSQRTAMMPGDASPGGAGLGRQRTALLAKDIRPSRTAMLVGGPGFDSEASRLMSPSQKRWAVTEAAVEAKANMASSVANFVSRTVRAFR</sequence>
<name>A0A6U9M2X5_9DINO</name>
<organism evidence="2">
    <name type="scientific">Zooxanthella nutricula</name>
    <dbReference type="NCBI Taxonomy" id="1333877"/>
    <lineage>
        <taxon>Eukaryota</taxon>
        <taxon>Sar</taxon>
        <taxon>Alveolata</taxon>
        <taxon>Dinophyceae</taxon>
        <taxon>Peridiniales</taxon>
        <taxon>Peridiniales incertae sedis</taxon>
        <taxon>Zooxanthella</taxon>
    </lineage>
</organism>
<feature type="compositionally biased region" description="Low complexity" evidence="1">
    <location>
        <begin position="40"/>
        <end position="49"/>
    </location>
</feature>
<evidence type="ECO:0000256" key="1">
    <source>
        <dbReference type="SAM" id="MobiDB-lite"/>
    </source>
</evidence>
<evidence type="ECO:0000313" key="2">
    <source>
        <dbReference type="EMBL" id="CAD9583157.1"/>
    </source>
</evidence>
<dbReference type="EMBL" id="HBGW01050246">
    <property type="protein sequence ID" value="CAD9583157.1"/>
    <property type="molecule type" value="Transcribed_RNA"/>
</dbReference>